<proteinExistence type="predicted"/>
<gene>
    <name evidence="1" type="ORF">PV327_009457</name>
</gene>
<sequence>MRVEIALGRVKEGADMEALMIILRDVYMTHRTREMDTTGSDFHIPTAIVDVKLMGGLFSELQRVETTRTPPGAQVDLAKKMMATECKSLRSRAFIGSRGNA</sequence>
<dbReference type="EMBL" id="JAQQBR010000005">
    <property type="protein sequence ID" value="KAK0175729.1"/>
    <property type="molecule type" value="Genomic_DNA"/>
</dbReference>
<dbReference type="Proteomes" id="UP001168972">
    <property type="component" value="Unassembled WGS sequence"/>
</dbReference>
<organism evidence="1 2">
    <name type="scientific">Microctonus hyperodae</name>
    <name type="common">Parasitoid wasp</name>
    <dbReference type="NCBI Taxonomy" id="165561"/>
    <lineage>
        <taxon>Eukaryota</taxon>
        <taxon>Metazoa</taxon>
        <taxon>Ecdysozoa</taxon>
        <taxon>Arthropoda</taxon>
        <taxon>Hexapoda</taxon>
        <taxon>Insecta</taxon>
        <taxon>Pterygota</taxon>
        <taxon>Neoptera</taxon>
        <taxon>Endopterygota</taxon>
        <taxon>Hymenoptera</taxon>
        <taxon>Apocrita</taxon>
        <taxon>Ichneumonoidea</taxon>
        <taxon>Braconidae</taxon>
        <taxon>Euphorinae</taxon>
        <taxon>Microctonus</taxon>
    </lineage>
</organism>
<accession>A0AA39FUW0</accession>
<reference evidence="1" key="2">
    <citation type="submission" date="2023-03" db="EMBL/GenBank/DDBJ databases">
        <authorList>
            <person name="Inwood S.N."/>
            <person name="Skelly J.G."/>
            <person name="Guhlin J."/>
            <person name="Harrop T.W.R."/>
            <person name="Goldson S.G."/>
            <person name="Dearden P.K."/>
        </authorList>
    </citation>
    <scope>NUCLEOTIDE SEQUENCE</scope>
    <source>
        <strain evidence="1">Lincoln</strain>
        <tissue evidence="1">Whole body</tissue>
    </source>
</reference>
<protein>
    <submittedName>
        <fullName evidence="1">Uncharacterized protein</fullName>
    </submittedName>
</protein>
<reference evidence="1" key="1">
    <citation type="journal article" date="2023" name="bioRxiv">
        <title>Scaffold-level genome assemblies of two parasitoid biocontrol wasps reveal the parthenogenesis mechanism and an associated novel virus.</title>
        <authorList>
            <person name="Inwood S."/>
            <person name="Skelly J."/>
            <person name="Guhlin J."/>
            <person name="Harrop T."/>
            <person name="Goldson S."/>
            <person name="Dearden P."/>
        </authorList>
    </citation>
    <scope>NUCLEOTIDE SEQUENCE</scope>
    <source>
        <strain evidence="1">Lincoln</strain>
        <tissue evidence="1">Whole body</tissue>
    </source>
</reference>
<comment type="caution">
    <text evidence="1">The sequence shown here is derived from an EMBL/GenBank/DDBJ whole genome shotgun (WGS) entry which is preliminary data.</text>
</comment>
<name>A0AA39FUW0_MICHY</name>
<dbReference type="AlphaFoldDB" id="A0AA39FUW0"/>
<keyword evidence="2" id="KW-1185">Reference proteome</keyword>
<evidence type="ECO:0000313" key="2">
    <source>
        <dbReference type="Proteomes" id="UP001168972"/>
    </source>
</evidence>
<evidence type="ECO:0000313" key="1">
    <source>
        <dbReference type="EMBL" id="KAK0175729.1"/>
    </source>
</evidence>